<dbReference type="InterPro" id="IPR032041">
    <property type="entry name" value="Cdc73_N"/>
</dbReference>
<accession>A0AAE1Q994</accession>
<dbReference type="PANTHER" id="PTHR12466:SF8">
    <property type="entry name" value="PARAFIBROMIN"/>
    <property type="match status" value="1"/>
</dbReference>
<sequence length="512" mass="59532">MADPLSILRQYNVNKKEIITKGDDIIFGELSWPKIVNTNYLEYGSGKDGAPKYYYTLECLLFLLKHVKLAHPTYVRKAAAENIPMVRRPDRKELLAYLNGETSTATAIDKSAPLEIPTQVKRAVEDTSDSTAKKPRYDDSDVQKIKEQLALRFDAPKKSSIVSNTDRDCRPSPKQHSTLIFSITAPYQLFTINFSRFSFQIGILDFYMDFDFPQDRWLFYLNIQNANGILEDHQRRRRIRRVVSDHMNPFVAMEDQEFIARFRLRKDTMHDLIQEIQDELLVIQDRRAMYIQYSWSSRDFMNVEEAVTFLHSLSNDEDATTIDITLESLGDGAESDGDIPSEDIVDVHENIMLLGPKLLDKPPHIELTNRNTCAEPCWSMSSPIGLQSQQELPEPTSHTRKIMKTPKKHLKKIHEWKKCVLEQSNNENQSLVDDHQPTILYKWADEGLTPIDIFKYMWNDEVMELMREETNRYHQQKFGKELSVSSFRQCRLDVHVNAVMIGQQTLIRYLSN</sequence>
<evidence type="ECO:0000313" key="3">
    <source>
        <dbReference type="Proteomes" id="UP001292094"/>
    </source>
</evidence>
<reference evidence="2" key="1">
    <citation type="submission" date="2023-11" db="EMBL/GenBank/DDBJ databases">
        <title>Genome assemblies of two species of porcelain crab, Petrolisthes cinctipes and Petrolisthes manimaculis (Anomura: Porcellanidae).</title>
        <authorList>
            <person name="Angst P."/>
        </authorList>
    </citation>
    <scope>NUCLEOTIDE SEQUENCE</scope>
    <source>
        <strain evidence="2">PB745_02</strain>
        <tissue evidence="2">Gill</tissue>
    </source>
</reference>
<dbReference type="GO" id="GO:0006368">
    <property type="term" value="P:transcription elongation by RNA polymerase II"/>
    <property type="evidence" value="ECO:0007669"/>
    <property type="project" value="InterPro"/>
</dbReference>
<evidence type="ECO:0000259" key="1">
    <source>
        <dbReference type="Pfam" id="PF16050"/>
    </source>
</evidence>
<evidence type="ECO:0000313" key="2">
    <source>
        <dbReference type="EMBL" id="KAK4322545.1"/>
    </source>
</evidence>
<keyword evidence="3" id="KW-1185">Reference proteome</keyword>
<dbReference type="Proteomes" id="UP001292094">
    <property type="component" value="Unassembled WGS sequence"/>
</dbReference>
<dbReference type="GO" id="GO:0016593">
    <property type="term" value="C:Cdc73/Paf1 complex"/>
    <property type="evidence" value="ECO:0007669"/>
    <property type="project" value="InterPro"/>
</dbReference>
<feature type="domain" description="Paf1 complex subunit Cdc73 N-terminal" evidence="1">
    <location>
        <begin position="1"/>
        <end position="164"/>
    </location>
</feature>
<comment type="caution">
    <text evidence="2">The sequence shown here is derived from an EMBL/GenBank/DDBJ whole genome shotgun (WGS) entry which is preliminary data.</text>
</comment>
<gene>
    <name evidence="2" type="ORF">Pmani_006724</name>
</gene>
<name>A0AAE1Q994_9EUCA</name>
<dbReference type="Pfam" id="PF16050">
    <property type="entry name" value="CDC73_N"/>
    <property type="match status" value="1"/>
</dbReference>
<dbReference type="GO" id="GO:0032968">
    <property type="term" value="P:positive regulation of transcription elongation by RNA polymerase II"/>
    <property type="evidence" value="ECO:0007669"/>
    <property type="project" value="TreeGrafter"/>
</dbReference>
<organism evidence="2 3">
    <name type="scientific">Petrolisthes manimaculis</name>
    <dbReference type="NCBI Taxonomy" id="1843537"/>
    <lineage>
        <taxon>Eukaryota</taxon>
        <taxon>Metazoa</taxon>
        <taxon>Ecdysozoa</taxon>
        <taxon>Arthropoda</taxon>
        <taxon>Crustacea</taxon>
        <taxon>Multicrustacea</taxon>
        <taxon>Malacostraca</taxon>
        <taxon>Eumalacostraca</taxon>
        <taxon>Eucarida</taxon>
        <taxon>Decapoda</taxon>
        <taxon>Pleocyemata</taxon>
        <taxon>Anomura</taxon>
        <taxon>Galatheoidea</taxon>
        <taxon>Porcellanidae</taxon>
        <taxon>Petrolisthes</taxon>
    </lineage>
</organism>
<dbReference type="AlphaFoldDB" id="A0AAE1Q994"/>
<dbReference type="InterPro" id="IPR007852">
    <property type="entry name" value="Cdc73/Parafibromin"/>
</dbReference>
<dbReference type="EMBL" id="JAWZYT010000514">
    <property type="protein sequence ID" value="KAK4322545.1"/>
    <property type="molecule type" value="Genomic_DNA"/>
</dbReference>
<dbReference type="GO" id="GO:0000993">
    <property type="term" value="F:RNA polymerase II complex binding"/>
    <property type="evidence" value="ECO:0007669"/>
    <property type="project" value="TreeGrafter"/>
</dbReference>
<dbReference type="PANTHER" id="PTHR12466">
    <property type="entry name" value="CDC73 DOMAIN PROTEIN"/>
    <property type="match status" value="1"/>
</dbReference>
<protein>
    <recommendedName>
        <fullName evidence="1">Paf1 complex subunit Cdc73 N-terminal domain-containing protein</fullName>
    </recommendedName>
</protein>
<proteinExistence type="predicted"/>